<keyword evidence="11" id="KW-1185">Reference proteome</keyword>
<evidence type="ECO:0000259" key="8">
    <source>
        <dbReference type="PROSITE" id="PS50110"/>
    </source>
</evidence>
<dbReference type="InterPro" id="IPR039420">
    <property type="entry name" value="WalR-like"/>
</dbReference>
<dbReference type="Pfam" id="PF00072">
    <property type="entry name" value="Response_reg"/>
    <property type="match status" value="1"/>
</dbReference>
<dbReference type="EMBL" id="QUWK01000005">
    <property type="protein sequence ID" value="RFU95254.1"/>
    <property type="molecule type" value="Genomic_DNA"/>
</dbReference>
<proteinExistence type="predicted"/>
<reference evidence="11" key="1">
    <citation type="submission" date="2018-08" db="EMBL/GenBank/DDBJ databases">
        <authorList>
            <person name="Grouzdev D.S."/>
            <person name="Krutkina M.S."/>
        </authorList>
    </citation>
    <scope>NUCLEOTIDE SEQUENCE [LARGE SCALE GENOMIC DNA]</scope>
    <source>
        <strain evidence="11">4-11</strain>
    </source>
</reference>
<dbReference type="Gene3D" id="6.10.250.690">
    <property type="match status" value="1"/>
</dbReference>
<keyword evidence="3" id="KW-0805">Transcription regulation</keyword>
<feature type="domain" description="Response regulatory" evidence="8">
    <location>
        <begin position="1"/>
        <end position="115"/>
    </location>
</feature>
<dbReference type="SUPFAM" id="SSF52172">
    <property type="entry name" value="CheY-like"/>
    <property type="match status" value="1"/>
</dbReference>
<dbReference type="PANTHER" id="PTHR48111:SF1">
    <property type="entry name" value="TWO-COMPONENT RESPONSE REGULATOR ORR33"/>
    <property type="match status" value="1"/>
</dbReference>
<dbReference type="SMART" id="SM00448">
    <property type="entry name" value="REC"/>
    <property type="match status" value="1"/>
</dbReference>
<dbReference type="GO" id="GO:0005829">
    <property type="term" value="C:cytosol"/>
    <property type="evidence" value="ECO:0007669"/>
    <property type="project" value="TreeGrafter"/>
</dbReference>
<evidence type="ECO:0000256" key="7">
    <source>
        <dbReference type="PROSITE-ProRule" id="PRU01091"/>
    </source>
</evidence>
<dbReference type="GO" id="GO:0000156">
    <property type="term" value="F:phosphorelay response regulator activity"/>
    <property type="evidence" value="ECO:0007669"/>
    <property type="project" value="TreeGrafter"/>
</dbReference>
<dbReference type="InterPro" id="IPR036388">
    <property type="entry name" value="WH-like_DNA-bd_sf"/>
</dbReference>
<dbReference type="InterPro" id="IPR011006">
    <property type="entry name" value="CheY-like_superfamily"/>
</dbReference>
<evidence type="ECO:0000259" key="9">
    <source>
        <dbReference type="PROSITE" id="PS51755"/>
    </source>
</evidence>
<dbReference type="PROSITE" id="PS50110">
    <property type="entry name" value="RESPONSE_REGULATORY"/>
    <property type="match status" value="1"/>
</dbReference>
<reference evidence="10 11" key="2">
    <citation type="submission" date="2018-09" db="EMBL/GenBank/DDBJ databases">
        <title>Genome of Sphaerochaeta halotolerans strain 4-11.</title>
        <authorList>
            <person name="Nazina T.N."/>
            <person name="Sokolova D.S."/>
        </authorList>
    </citation>
    <scope>NUCLEOTIDE SEQUENCE [LARGE SCALE GENOMIC DNA]</scope>
    <source>
        <strain evidence="10 11">4-11</strain>
    </source>
</reference>
<keyword evidence="1 6" id="KW-0597">Phosphoprotein</keyword>
<dbReference type="AlphaFoldDB" id="A0A372MHN7"/>
<keyword evidence="2" id="KW-0902">Two-component regulatory system</keyword>
<dbReference type="Gene3D" id="1.10.10.10">
    <property type="entry name" value="Winged helix-like DNA-binding domain superfamily/Winged helix DNA-binding domain"/>
    <property type="match status" value="1"/>
</dbReference>
<dbReference type="SUPFAM" id="SSF46894">
    <property type="entry name" value="C-terminal effector domain of the bipartite response regulators"/>
    <property type="match status" value="1"/>
</dbReference>
<evidence type="ECO:0000256" key="1">
    <source>
        <dbReference type="ARBA" id="ARBA00022553"/>
    </source>
</evidence>
<dbReference type="InterPro" id="IPR016032">
    <property type="entry name" value="Sig_transdc_resp-reg_C-effctor"/>
</dbReference>
<dbReference type="PANTHER" id="PTHR48111">
    <property type="entry name" value="REGULATOR OF RPOS"/>
    <property type="match status" value="1"/>
</dbReference>
<protein>
    <submittedName>
        <fullName evidence="10">DNA-binding response regulator</fullName>
    </submittedName>
</protein>
<dbReference type="Proteomes" id="UP000264002">
    <property type="component" value="Unassembled WGS sequence"/>
</dbReference>
<sequence>MIYVVEDNPAIAETIQAYLQLAGYTTEVFGRCEGVMESLEYKYPRLCILDVMLPDGDGFLLAKQIHAYDSSIPFIFLTARESESDRITGLELGSEDYIIKPFSPKELVLRVQAILRRVEQGGKQQTEGETYTLDGHTLELNEHTHEVILDGKLLSLTALEWKMLLLLAENSPQLITRQRLLGECLGYVHDGSDRTINTHMKNLRSKLGSVEWIKTVRGFGYAFAGKRKDT</sequence>
<evidence type="ECO:0000313" key="10">
    <source>
        <dbReference type="EMBL" id="RFU95254.1"/>
    </source>
</evidence>
<evidence type="ECO:0000313" key="11">
    <source>
        <dbReference type="Proteomes" id="UP000264002"/>
    </source>
</evidence>
<keyword evidence="5" id="KW-0804">Transcription</keyword>
<comment type="caution">
    <text evidence="10">The sequence shown here is derived from an EMBL/GenBank/DDBJ whole genome shotgun (WGS) entry which is preliminary data.</text>
</comment>
<dbReference type="Gene3D" id="3.40.50.2300">
    <property type="match status" value="1"/>
</dbReference>
<dbReference type="GO" id="GO:0000976">
    <property type="term" value="F:transcription cis-regulatory region binding"/>
    <property type="evidence" value="ECO:0007669"/>
    <property type="project" value="TreeGrafter"/>
</dbReference>
<dbReference type="RefSeq" id="WP_117330064.1">
    <property type="nucleotide sequence ID" value="NZ_QUWK01000005.1"/>
</dbReference>
<organism evidence="10 11">
    <name type="scientific">Sphaerochaeta halotolerans</name>
    <dbReference type="NCBI Taxonomy" id="2293840"/>
    <lineage>
        <taxon>Bacteria</taxon>
        <taxon>Pseudomonadati</taxon>
        <taxon>Spirochaetota</taxon>
        <taxon>Spirochaetia</taxon>
        <taxon>Spirochaetales</taxon>
        <taxon>Sphaerochaetaceae</taxon>
        <taxon>Sphaerochaeta</taxon>
    </lineage>
</organism>
<dbReference type="CDD" id="cd00383">
    <property type="entry name" value="trans_reg_C"/>
    <property type="match status" value="1"/>
</dbReference>
<dbReference type="InterPro" id="IPR001789">
    <property type="entry name" value="Sig_transdc_resp-reg_receiver"/>
</dbReference>
<dbReference type="PROSITE" id="PS51755">
    <property type="entry name" value="OMPR_PHOB"/>
    <property type="match status" value="1"/>
</dbReference>
<accession>A0A372MHN7</accession>
<feature type="domain" description="OmpR/PhoB-type" evidence="9">
    <location>
        <begin position="128"/>
        <end position="225"/>
    </location>
</feature>
<evidence type="ECO:0000256" key="5">
    <source>
        <dbReference type="ARBA" id="ARBA00023163"/>
    </source>
</evidence>
<keyword evidence="4 7" id="KW-0238">DNA-binding</keyword>
<feature type="modified residue" description="4-aspartylphosphate" evidence="6">
    <location>
        <position position="50"/>
    </location>
</feature>
<evidence type="ECO:0000256" key="2">
    <source>
        <dbReference type="ARBA" id="ARBA00023012"/>
    </source>
</evidence>
<feature type="DNA-binding region" description="OmpR/PhoB-type" evidence="7">
    <location>
        <begin position="128"/>
        <end position="225"/>
    </location>
</feature>
<dbReference type="GO" id="GO:0006355">
    <property type="term" value="P:regulation of DNA-templated transcription"/>
    <property type="evidence" value="ECO:0007669"/>
    <property type="project" value="InterPro"/>
</dbReference>
<dbReference type="SMART" id="SM00862">
    <property type="entry name" value="Trans_reg_C"/>
    <property type="match status" value="1"/>
</dbReference>
<evidence type="ECO:0000256" key="3">
    <source>
        <dbReference type="ARBA" id="ARBA00023015"/>
    </source>
</evidence>
<evidence type="ECO:0000256" key="4">
    <source>
        <dbReference type="ARBA" id="ARBA00023125"/>
    </source>
</evidence>
<dbReference type="GO" id="GO:0032993">
    <property type="term" value="C:protein-DNA complex"/>
    <property type="evidence" value="ECO:0007669"/>
    <property type="project" value="TreeGrafter"/>
</dbReference>
<name>A0A372MHN7_9SPIR</name>
<gene>
    <name evidence="10" type="ORF">DYP60_05715</name>
</gene>
<dbReference type="Pfam" id="PF00486">
    <property type="entry name" value="Trans_reg_C"/>
    <property type="match status" value="1"/>
</dbReference>
<evidence type="ECO:0000256" key="6">
    <source>
        <dbReference type="PROSITE-ProRule" id="PRU00169"/>
    </source>
</evidence>
<dbReference type="InterPro" id="IPR001867">
    <property type="entry name" value="OmpR/PhoB-type_DNA-bd"/>
</dbReference>